<sequence length="73" mass="8492">MDVSCRPAVFKEKLPFHTAAPTVPANMLFKHILILYAPNTKIFMYWSSLPDISTRDSDPELLMLLERRLGWRT</sequence>
<keyword evidence="2" id="KW-1185">Reference proteome</keyword>
<accession>A0A8R1E3M0</accession>
<organism evidence="1 2">
    <name type="scientific">Caenorhabditis japonica</name>
    <dbReference type="NCBI Taxonomy" id="281687"/>
    <lineage>
        <taxon>Eukaryota</taxon>
        <taxon>Metazoa</taxon>
        <taxon>Ecdysozoa</taxon>
        <taxon>Nematoda</taxon>
        <taxon>Chromadorea</taxon>
        <taxon>Rhabditida</taxon>
        <taxon>Rhabditina</taxon>
        <taxon>Rhabditomorpha</taxon>
        <taxon>Rhabditoidea</taxon>
        <taxon>Rhabditidae</taxon>
        <taxon>Peloderinae</taxon>
        <taxon>Caenorhabditis</taxon>
    </lineage>
</organism>
<dbReference type="AlphaFoldDB" id="A0A8R1E3M0"/>
<dbReference type="EnsemblMetazoa" id="CJA19361.1">
    <property type="protein sequence ID" value="CJA19361.1"/>
    <property type="gene ID" value="WBGene00138565"/>
</dbReference>
<reference evidence="2" key="1">
    <citation type="submission" date="2010-08" db="EMBL/GenBank/DDBJ databases">
        <authorList>
            <consortium name="Caenorhabditis japonica Sequencing Consortium"/>
            <person name="Wilson R.K."/>
        </authorList>
    </citation>
    <scope>NUCLEOTIDE SEQUENCE [LARGE SCALE GENOMIC DNA]</scope>
    <source>
        <strain evidence="2">DF5081</strain>
    </source>
</reference>
<name>A0A8R1E3M0_CAEJA</name>
<dbReference type="Proteomes" id="UP000005237">
    <property type="component" value="Unassembled WGS sequence"/>
</dbReference>
<reference evidence="1" key="2">
    <citation type="submission" date="2022-06" db="UniProtKB">
        <authorList>
            <consortium name="EnsemblMetazoa"/>
        </authorList>
    </citation>
    <scope>IDENTIFICATION</scope>
    <source>
        <strain evidence="1">DF5081</strain>
    </source>
</reference>
<evidence type="ECO:0000313" key="1">
    <source>
        <dbReference type="EnsemblMetazoa" id="CJA19361.1"/>
    </source>
</evidence>
<protein>
    <submittedName>
        <fullName evidence="1">Uncharacterized protein</fullName>
    </submittedName>
</protein>
<proteinExistence type="predicted"/>
<evidence type="ECO:0000313" key="2">
    <source>
        <dbReference type="Proteomes" id="UP000005237"/>
    </source>
</evidence>